<keyword evidence="1" id="KW-0812">Transmembrane</keyword>
<keyword evidence="1" id="KW-1133">Transmembrane helix</keyword>
<protein>
    <recommendedName>
        <fullName evidence="4">Lycopene cyclase domain-containing protein</fullName>
    </recommendedName>
</protein>
<sequence length="124" mass="14379">MKTIHLMLNVTTSIPFSLLIVFAFARFVYWDTTRRGLSQQTCRRWTKYVGLVSFCGFFLSMFVIDNVIIQMNFHLRGYDPALNAVTNRDLFYWQFETGAVISAFAVLVYSVGSRLRPLTSERES</sequence>
<feature type="transmembrane region" description="Helical" evidence="1">
    <location>
        <begin position="91"/>
        <end position="112"/>
    </location>
</feature>
<feature type="transmembrane region" description="Helical" evidence="1">
    <location>
        <begin position="48"/>
        <end position="71"/>
    </location>
</feature>
<organism evidence="2 3">
    <name type="scientific">Halocatena marina</name>
    <dbReference type="NCBI Taxonomy" id="2934937"/>
    <lineage>
        <taxon>Archaea</taxon>
        <taxon>Methanobacteriati</taxon>
        <taxon>Methanobacteriota</taxon>
        <taxon>Stenosarchaea group</taxon>
        <taxon>Halobacteria</taxon>
        <taxon>Halobacteriales</taxon>
        <taxon>Natronomonadaceae</taxon>
        <taxon>Halocatena</taxon>
    </lineage>
</organism>
<evidence type="ECO:0008006" key="4">
    <source>
        <dbReference type="Google" id="ProtNLM"/>
    </source>
</evidence>
<dbReference type="Proteomes" id="UP001596417">
    <property type="component" value="Unassembled WGS sequence"/>
</dbReference>
<evidence type="ECO:0000256" key="1">
    <source>
        <dbReference type="SAM" id="Phobius"/>
    </source>
</evidence>
<accession>A0ABD5YPL3</accession>
<feature type="transmembrane region" description="Helical" evidence="1">
    <location>
        <begin position="6"/>
        <end position="28"/>
    </location>
</feature>
<dbReference type="RefSeq" id="WP_248905951.1">
    <property type="nucleotide sequence ID" value="NZ_CP109979.1"/>
</dbReference>
<dbReference type="AlphaFoldDB" id="A0ABD5YPL3"/>
<dbReference type="GeneID" id="76199308"/>
<evidence type="ECO:0000313" key="3">
    <source>
        <dbReference type="Proteomes" id="UP001596417"/>
    </source>
</evidence>
<keyword evidence="3" id="KW-1185">Reference proteome</keyword>
<gene>
    <name evidence="2" type="ORF">ACFQL7_07685</name>
</gene>
<comment type="caution">
    <text evidence="2">The sequence shown here is derived from an EMBL/GenBank/DDBJ whole genome shotgun (WGS) entry which is preliminary data.</text>
</comment>
<dbReference type="EMBL" id="JBHTAX010000001">
    <property type="protein sequence ID" value="MFC7189752.1"/>
    <property type="molecule type" value="Genomic_DNA"/>
</dbReference>
<reference evidence="2 3" key="1">
    <citation type="journal article" date="2019" name="Int. J. Syst. Evol. Microbiol.">
        <title>The Global Catalogue of Microorganisms (GCM) 10K type strain sequencing project: providing services to taxonomists for standard genome sequencing and annotation.</title>
        <authorList>
            <consortium name="The Broad Institute Genomics Platform"/>
            <consortium name="The Broad Institute Genome Sequencing Center for Infectious Disease"/>
            <person name="Wu L."/>
            <person name="Ma J."/>
        </authorList>
    </citation>
    <scope>NUCLEOTIDE SEQUENCE [LARGE SCALE GENOMIC DNA]</scope>
    <source>
        <strain evidence="2 3">RDMS1</strain>
    </source>
</reference>
<name>A0ABD5YPL3_9EURY</name>
<evidence type="ECO:0000313" key="2">
    <source>
        <dbReference type="EMBL" id="MFC7189752.1"/>
    </source>
</evidence>
<keyword evidence="1" id="KW-0472">Membrane</keyword>
<proteinExistence type="predicted"/>